<dbReference type="InterPro" id="IPR029470">
    <property type="entry name" value="PDDEXK_4"/>
</dbReference>
<accession>A0A133UAL7</accession>
<dbReference type="EMBL" id="LHXN01000119">
    <property type="protein sequence ID" value="KXA91215.1"/>
    <property type="molecule type" value="Genomic_DNA"/>
</dbReference>
<gene>
    <name evidence="1" type="ORF">AKJ64_04880</name>
</gene>
<evidence type="ECO:0000313" key="2">
    <source>
        <dbReference type="Proteomes" id="UP000070373"/>
    </source>
</evidence>
<proteinExistence type="predicted"/>
<dbReference type="Proteomes" id="UP000070373">
    <property type="component" value="Unassembled WGS sequence"/>
</dbReference>
<protein>
    <submittedName>
        <fullName evidence="1">Uncharacterized protein</fullName>
    </submittedName>
</protein>
<comment type="caution">
    <text evidence="1">The sequence shown here is derived from an EMBL/GenBank/DDBJ whole genome shotgun (WGS) entry which is preliminary data.</text>
</comment>
<name>A0A133UAL7_9EURY</name>
<sequence length="97" mass="11731">MEKLKYNEKLKNLNYRFSPKKQIKDLENKKFFSSIKREKELEREVYGKTNIFRIIKTGGEEDKISDFLGWLLNPSKRHGLEDKFLNMFLRKISEKSK</sequence>
<dbReference type="AlphaFoldDB" id="A0A133UAL7"/>
<keyword evidence="2" id="KW-1185">Reference proteome</keyword>
<dbReference type="Pfam" id="PF14281">
    <property type="entry name" value="PDDEXK_4"/>
    <property type="match status" value="1"/>
</dbReference>
<feature type="non-terminal residue" evidence="1">
    <location>
        <position position="97"/>
    </location>
</feature>
<organism evidence="1 2">
    <name type="scientific">candidate division MSBL1 archaeon SCGC-AAA259E17</name>
    <dbReference type="NCBI Taxonomy" id="1698263"/>
    <lineage>
        <taxon>Archaea</taxon>
        <taxon>Methanobacteriati</taxon>
        <taxon>Methanobacteriota</taxon>
        <taxon>candidate division MSBL1</taxon>
    </lineage>
</organism>
<reference evidence="1 2" key="1">
    <citation type="journal article" date="2016" name="Sci. Rep.">
        <title>Metabolic traits of an uncultured archaeal lineage -MSBL1- from brine pools of the Red Sea.</title>
        <authorList>
            <person name="Mwirichia R."/>
            <person name="Alam I."/>
            <person name="Rashid M."/>
            <person name="Vinu M."/>
            <person name="Ba-Alawi W."/>
            <person name="Anthony Kamau A."/>
            <person name="Kamanda Ngugi D."/>
            <person name="Goker M."/>
            <person name="Klenk H.P."/>
            <person name="Bajic V."/>
            <person name="Stingl U."/>
        </authorList>
    </citation>
    <scope>NUCLEOTIDE SEQUENCE [LARGE SCALE GENOMIC DNA]</scope>
    <source>
        <strain evidence="1">SCGC-AAA259E17</strain>
    </source>
</reference>
<evidence type="ECO:0000313" key="1">
    <source>
        <dbReference type="EMBL" id="KXA91215.1"/>
    </source>
</evidence>